<comment type="caution">
    <text evidence="2">The sequence shown here is derived from an EMBL/GenBank/DDBJ whole genome shotgun (WGS) entry which is preliminary data.</text>
</comment>
<dbReference type="Proteomes" id="UP001569414">
    <property type="component" value="Unassembled WGS sequence"/>
</dbReference>
<keyword evidence="3" id="KW-1185">Reference proteome</keyword>
<dbReference type="InterPro" id="IPR015002">
    <property type="entry name" value="T6SS_Tdi1_C"/>
</dbReference>
<evidence type="ECO:0000259" key="1">
    <source>
        <dbReference type="Pfam" id="PF08906"/>
    </source>
</evidence>
<feature type="domain" description="T6SS immunity protein Tdi1 C-terminal" evidence="1">
    <location>
        <begin position="100"/>
        <end position="143"/>
    </location>
</feature>
<protein>
    <submittedName>
        <fullName evidence="2">T6SS immunity protein Tdi1 domain-containing protein</fullName>
    </submittedName>
</protein>
<organism evidence="2 3">
    <name type="scientific">Microbulbifer echini</name>
    <dbReference type="NCBI Taxonomy" id="1529067"/>
    <lineage>
        <taxon>Bacteria</taxon>
        <taxon>Pseudomonadati</taxon>
        <taxon>Pseudomonadota</taxon>
        <taxon>Gammaproteobacteria</taxon>
        <taxon>Cellvibrionales</taxon>
        <taxon>Microbulbiferaceae</taxon>
        <taxon>Microbulbifer</taxon>
    </lineage>
</organism>
<dbReference type="EMBL" id="JBGMEL010000010">
    <property type="protein sequence ID" value="MFA0791154.1"/>
    <property type="molecule type" value="Genomic_DNA"/>
</dbReference>
<evidence type="ECO:0000313" key="2">
    <source>
        <dbReference type="EMBL" id="MFA0791154.1"/>
    </source>
</evidence>
<reference evidence="2 3" key="1">
    <citation type="submission" date="2024-08" db="EMBL/GenBank/DDBJ databases">
        <authorList>
            <person name="Ishaq N."/>
        </authorList>
    </citation>
    <scope>NUCLEOTIDE SEQUENCE [LARGE SCALE GENOMIC DNA]</scope>
    <source>
        <strain evidence="2 3">JCM 30400</strain>
    </source>
</reference>
<sequence length="164" mass="18399">MNKEVDIFAPITDLGKGDALEAWRWLVGGRASVRLLTAMGDLFFVKKEGILKKERVYFLDTGTGEVEIASKSWKLFRELVNSGGDVPGHWFKYSLLKELSGQPLDQGNCFSPKILPSLGGEYEKENYCAVSWVVHVDISGQIHEQIRDFPPGTPIKSMNLIVER</sequence>
<gene>
    <name evidence="2" type="ORF">ACCI51_11410</name>
</gene>
<dbReference type="RefSeq" id="WP_371843649.1">
    <property type="nucleotide sequence ID" value="NZ_JBGMEL010000010.1"/>
</dbReference>
<name>A0ABV4NNN4_9GAMM</name>
<evidence type="ECO:0000313" key="3">
    <source>
        <dbReference type="Proteomes" id="UP001569414"/>
    </source>
</evidence>
<dbReference type="Pfam" id="PF08906">
    <property type="entry name" value="T6SS_Tdi1_C"/>
    <property type="match status" value="1"/>
</dbReference>
<accession>A0ABV4NNN4</accession>
<proteinExistence type="predicted"/>